<dbReference type="eggNOG" id="COG0437">
    <property type="taxonomic scope" value="Bacteria"/>
</dbReference>
<dbReference type="HOGENOM" id="CLU_141515_0_0_7"/>
<gene>
    <name evidence="2" type="ordered locus">Dret_0165</name>
</gene>
<keyword evidence="1" id="KW-0812">Transmembrane</keyword>
<dbReference type="Proteomes" id="UP000001052">
    <property type="component" value="Chromosome"/>
</dbReference>
<accession>C8WZJ2</accession>
<dbReference type="STRING" id="485915.Dret_0165"/>
<dbReference type="AlphaFoldDB" id="C8WZJ2"/>
<evidence type="ECO:0000313" key="2">
    <source>
        <dbReference type="EMBL" id="ACV67467.1"/>
    </source>
</evidence>
<keyword evidence="1" id="KW-0472">Membrane</keyword>
<sequence>MTDPRVSFWYRLGVKLLVAVLAVSGFAQMPIFKRYYIADIPGLGWLAQFYTTHIVHYVAAAIFLALVGYVLARYFLQWKRDFRLRSSAWPRIFLFAVIIGTGALRVAKNLPDVHFDPTTTMLLDWVHLFAVIILGLVALPIWIVRRSGYLQPR</sequence>
<keyword evidence="3" id="KW-1185">Reference proteome</keyword>
<proteinExistence type="predicted"/>
<evidence type="ECO:0000256" key="1">
    <source>
        <dbReference type="SAM" id="Phobius"/>
    </source>
</evidence>
<reference evidence="2 3" key="2">
    <citation type="journal article" date="2010" name="Stand. Genomic Sci.">
        <title>Complete genome sequence of Desulfohalobium retbaense type strain (HR(100)).</title>
        <authorList>
            <person name="Spring S."/>
            <person name="Nolan M."/>
            <person name="Lapidus A."/>
            <person name="Glavina Del Rio T."/>
            <person name="Copeland A."/>
            <person name="Tice H."/>
            <person name="Cheng J.F."/>
            <person name="Lucas S."/>
            <person name="Land M."/>
            <person name="Chen F."/>
            <person name="Bruce D."/>
            <person name="Goodwin L."/>
            <person name="Pitluck S."/>
            <person name="Ivanova N."/>
            <person name="Mavromatis K."/>
            <person name="Mikhailova N."/>
            <person name="Pati A."/>
            <person name="Chen A."/>
            <person name="Palaniappan K."/>
            <person name="Hauser L."/>
            <person name="Chang Y.J."/>
            <person name="Jeffries C.D."/>
            <person name="Munk C."/>
            <person name="Kiss H."/>
            <person name="Chain P."/>
            <person name="Han C."/>
            <person name="Brettin T."/>
            <person name="Detter J.C."/>
            <person name="Schuler E."/>
            <person name="Goker M."/>
            <person name="Rohde M."/>
            <person name="Bristow J."/>
            <person name="Eisen J.A."/>
            <person name="Markowitz V."/>
            <person name="Hugenholtz P."/>
            <person name="Kyrpides N.C."/>
            <person name="Klenk H.P."/>
        </authorList>
    </citation>
    <scope>NUCLEOTIDE SEQUENCE [LARGE SCALE GENOMIC DNA]</scope>
    <source>
        <strain evidence="2 3">DSM 5692</strain>
    </source>
</reference>
<dbReference type="EMBL" id="CP001734">
    <property type="protein sequence ID" value="ACV67467.1"/>
    <property type="molecule type" value="Genomic_DNA"/>
</dbReference>
<name>C8WZJ2_DESRD</name>
<organism evidence="2 3">
    <name type="scientific">Desulfohalobium retbaense (strain ATCC 49708 / DSM 5692 / JCM 16813 / HR100)</name>
    <dbReference type="NCBI Taxonomy" id="485915"/>
    <lineage>
        <taxon>Bacteria</taxon>
        <taxon>Pseudomonadati</taxon>
        <taxon>Thermodesulfobacteriota</taxon>
        <taxon>Desulfovibrionia</taxon>
        <taxon>Desulfovibrionales</taxon>
        <taxon>Desulfohalobiaceae</taxon>
        <taxon>Desulfohalobium</taxon>
    </lineage>
</organism>
<feature type="transmembrane region" description="Helical" evidence="1">
    <location>
        <begin position="125"/>
        <end position="144"/>
    </location>
</feature>
<reference evidence="3" key="1">
    <citation type="submission" date="2009-09" db="EMBL/GenBank/DDBJ databases">
        <title>The complete chromosome of Desulfohalobium retbaense DSM 5692.</title>
        <authorList>
            <consortium name="US DOE Joint Genome Institute (JGI-PGF)"/>
            <person name="Lucas S."/>
            <person name="Copeland A."/>
            <person name="Lapidus A."/>
            <person name="Glavina del Rio T."/>
            <person name="Dalin E."/>
            <person name="Tice H."/>
            <person name="Bruce D."/>
            <person name="Goodwin L."/>
            <person name="Pitluck S."/>
            <person name="Kyrpides N."/>
            <person name="Mavromatis K."/>
            <person name="Ivanova N."/>
            <person name="Mikhailova N."/>
            <person name="Munk A.C."/>
            <person name="Brettin T."/>
            <person name="Detter J.C."/>
            <person name="Han C."/>
            <person name="Tapia R."/>
            <person name="Larimer F."/>
            <person name="Land M."/>
            <person name="Hauser L."/>
            <person name="Markowitz V."/>
            <person name="Cheng J.-F."/>
            <person name="Hugenholtz P."/>
            <person name="Woyke T."/>
            <person name="Wu D."/>
            <person name="Spring S."/>
            <person name="Klenk H.-P."/>
            <person name="Eisen J.A."/>
        </authorList>
    </citation>
    <scope>NUCLEOTIDE SEQUENCE [LARGE SCALE GENOMIC DNA]</scope>
    <source>
        <strain evidence="3">DSM 5692</strain>
    </source>
</reference>
<keyword evidence="1" id="KW-1133">Transmembrane helix</keyword>
<protein>
    <submittedName>
        <fullName evidence="2">Iron-sulfur cluster-binding protein</fullName>
    </submittedName>
</protein>
<feature type="transmembrane region" description="Helical" evidence="1">
    <location>
        <begin position="12"/>
        <end position="32"/>
    </location>
</feature>
<dbReference type="RefSeq" id="WP_015750626.1">
    <property type="nucleotide sequence ID" value="NC_013223.1"/>
</dbReference>
<evidence type="ECO:0000313" key="3">
    <source>
        <dbReference type="Proteomes" id="UP000001052"/>
    </source>
</evidence>
<dbReference type="OrthoDB" id="9787143at2"/>
<feature type="transmembrane region" description="Helical" evidence="1">
    <location>
        <begin position="88"/>
        <end position="105"/>
    </location>
</feature>
<feature type="transmembrane region" description="Helical" evidence="1">
    <location>
        <begin position="54"/>
        <end position="76"/>
    </location>
</feature>
<dbReference type="KEGG" id="drt:Dret_0165"/>